<organism evidence="1 2">
    <name type="scientific">Phlyctema vagabunda</name>
    <dbReference type="NCBI Taxonomy" id="108571"/>
    <lineage>
        <taxon>Eukaryota</taxon>
        <taxon>Fungi</taxon>
        <taxon>Dikarya</taxon>
        <taxon>Ascomycota</taxon>
        <taxon>Pezizomycotina</taxon>
        <taxon>Leotiomycetes</taxon>
        <taxon>Helotiales</taxon>
        <taxon>Dermateaceae</taxon>
        <taxon>Phlyctema</taxon>
    </lineage>
</organism>
<evidence type="ECO:0000313" key="2">
    <source>
        <dbReference type="Proteomes" id="UP001629113"/>
    </source>
</evidence>
<dbReference type="EMBL" id="JBFCZG010000010">
    <property type="protein sequence ID" value="KAL3417744.1"/>
    <property type="molecule type" value="Genomic_DNA"/>
</dbReference>
<name>A0ABR4P360_9HELO</name>
<proteinExistence type="predicted"/>
<evidence type="ECO:0000313" key="1">
    <source>
        <dbReference type="EMBL" id="KAL3417744.1"/>
    </source>
</evidence>
<protein>
    <submittedName>
        <fullName evidence="1">Uncharacterized protein</fullName>
    </submittedName>
</protein>
<sequence>MPMPHANLREVPDGLLKACREVRLVKEVIRGVKAKLRDDIRSQRTKSIREVDRRSRRFKVSQSRAQFQHDAAQLVFGSNDGVGREVRLLGLPPHSV</sequence>
<accession>A0ABR4P360</accession>
<keyword evidence="2" id="KW-1185">Reference proteome</keyword>
<comment type="caution">
    <text evidence="1">The sequence shown here is derived from an EMBL/GenBank/DDBJ whole genome shotgun (WGS) entry which is preliminary data.</text>
</comment>
<gene>
    <name evidence="1" type="ORF">PVAG01_10754</name>
</gene>
<dbReference type="Proteomes" id="UP001629113">
    <property type="component" value="Unassembled WGS sequence"/>
</dbReference>
<reference evidence="1 2" key="1">
    <citation type="submission" date="2024-06" db="EMBL/GenBank/DDBJ databases">
        <title>Complete genome of Phlyctema vagabunda strain 19-DSS-EL-015.</title>
        <authorList>
            <person name="Fiorenzani C."/>
        </authorList>
    </citation>
    <scope>NUCLEOTIDE SEQUENCE [LARGE SCALE GENOMIC DNA]</scope>
    <source>
        <strain evidence="1 2">19-DSS-EL-015</strain>
    </source>
</reference>